<accession>A0A840EUI8</accession>
<proteinExistence type="predicted"/>
<name>A0A840EUI8_9ACTN</name>
<dbReference type="AlphaFoldDB" id="A0A840EUI8"/>
<reference evidence="2 3" key="1">
    <citation type="submission" date="2020-08" db="EMBL/GenBank/DDBJ databases">
        <title>Sequencing the genomes of 1000 actinobacteria strains.</title>
        <authorList>
            <person name="Klenk H.-P."/>
        </authorList>
    </citation>
    <scope>NUCLEOTIDE SEQUENCE [LARGE SCALE GENOMIC DNA]</scope>
    <source>
        <strain evidence="2 3">DSM 45298</strain>
    </source>
</reference>
<evidence type="ECO:0000256" key="1">
    <source>
        <dbReference type="SAM" id="Phobius"/>
    </source>
</evidence>
<gene>
    <name evidence="2" type="ORF">BKA16_000556</name>
</gene>
<feature type="transmembrane region" description="Helical" evidence="1">
    <location>
        <begin position="90"/>
        <end position="109"/>
    </location>
</feature>
<feature type="transmembrane region" description="Helical" evidence="1">
    <location>
        <begin position="54"/>
        <end position="78"/>
    </location>
</feature>
<organism evidence="2 3">
    <name type="scientific">Gordonia humi</name>
    <dbReference type="NCBI Taxonomy" id="686429"/>
    <lineage>
        <taxon>Bacteria</taxon>
        <taxon>Bacillati</taxon>
        <taxon>Actinomycetota</taxon>
        <taxon>Actinomycetes</taxon>
        <taxon>Mycobacteriales</taxon>
        <taxon>Gordoniaceae</taxon>
        <taxon>Gordonia</taxon>
    </lineage>
</organism>
<sequence length="219" mass="24574">MTAEQSEGWWNDHVSVMGRRGVRRRQVDAWQSRAHTPGTRAQIRRWARWETVSIWLLLGGLVAVCVCAPGLGMGFGIWGEFDDRAPSWMWGTFGSVGVGCALLLCGAALGSHAQDRRLTALYADGHACIGRLDEVITHPGGGDDPTTYEFLLSAELSGTDDTEPRTLRRRLYWGEDDSWGAGPERWIGRRIRFRHNTLDPDDLFDVRFDGWAGDKTRRS</sequence>
<keyword evidence="1" id="KW-0812">Transmembrane</keyword>
<dbReference type="EMBL" id="JACIFP010000001">
    <property type="protein sequence ID" value="MBB4134004.1"/>
    <property type="molecule type" value="Genomic_DNA"/>
</dbReference>
<keyword evidence="3" id="KW-1185">Reference proteome</keyword>
<keyword evidence="1" id="KW-1133">Transmembrane helix</keyword>
<evidence type="ECO:0000313" key="3">
    <source>
        <dbReference type="Proteomes" id="UP000551501"/>
    </source>
</evidence>
<evidence type="ECO:0000313" key="2">
    <source>
        <dbReference type="EMBL" id="MBB4134004.1"/>
    </source>
</evidence>
<dbReference type="Proteomes" id="UP000551501">
    <property type="component" value="Unassembled WGS sequence"/>
</dbReference>
<keyword evidence="1" id="KW-0472">Membrane</keyword>
<comment type="caution">
    <text evidence="2">The sequence shown here is derived from an EMBL/GenBank/DDBJ whole genome shotgun (WGS) entry which is preliminary data.</text>
</comment>
<protein>
    <submittedName>
        <fullName evidence="2">Uncharacterized protein</fullName>
    </submittedName>
</protein>